<keyword evidence="1" id="KW-0812">Transmembrane</keyword>
<dbReference type="PANTHER" id="PTHR30188">
    <property type="entry name" value="ABC TRANSPORTER PERMEASE PROTEIN-RELATED"/>
    <property type="match status" value="1"/>
</dbReference>
<dbReference type="GO" id="GO:0043190">
    <property type="term" value="C:ATP-binding cassette (ABC) transporter complex"/>
    <property type="evidence" value="ECO:0007669"/>
    <property type="project" value="InterPro"/>
</dbReference>
<evidence type="ECO:0000256" key="1">
    <source>
        <dbReference type="RuleBase" id="RU362044"/>
    </source>
</evidence>
<proteinExistence type="inferred from homology"/>
<dbReference type="GO" id="GO:0005548">
    <property type="term" value="F:phospholipid transporter activity"/>
    <property type="evidence" value="ECO:0007669"/>
    <property type="project" value="TreeGrafter"/>
</dbReference>
<dbReference type="Pfam" id="PF02405">
    <property type="entry name" value="MlaE"/>
    <property type="match status" value="1"/>
</dbReference>
<keyword evidence="1" id="KW-0472">Membrane</keyword>
<evidence type="ECO:0000313" key="5">
    <source>
        <dbReference type="Proteomes" id="UP000623509"/>
    </source>
</evidence>
<dbReference type="PANTHER" id="PTHR30188:SF3">
    <property type="entry name" value="ABC TRANSPORTER PERMEASE"/>
    <property type="match status" value="1"/>
</dbReference>
<comment type="similarity">
    <text evidence="1">Belongs to the MlaE permease family.</text>
</comment>
<feature type="transmembrane region" description="Helical" evidence="1">
    <location>
        <begin position="245"/>
        <end position="275"/>
    </location>
</feature>
<dbReference type="Proteomes" id="UP000623509">
    <property type="component" value="Unassembled WGS sequence"/>
</dbReference>
<feature type="transmembrane region" description="Helical" evidence="1">
    <location>
        <begin position="183"/>
        <end position="206"/>
    </location>
</feature>
<organism evidence="3 4">
    <name type="scientific">Candidatus Dactylopiibacterium carminicum</name>
    <dbReference type="NCBI Taxonomy" id="857335"/>
    <lineage>
        <taxon>Bacteria</taxon>
        <taxon>Pseudomonadati</taxon>
        <taxon>Pseudomonadota</taxon>
        <taxon>Betaproteobacteria</taxon>
        <taxon>Rhodocyclales</taxon>
        <taxon>Rhodocyclaceae</taxon>
        <taxon>Candidatus Dactylopiibacterium</taxon>
    </lineage>
</organism>
<dbReference type="EMBL" id="NMRN01000017">
    <property type="protein sequence ID" value="PAS93421.1"/>
    <property type="molecule type" value="Genomic_DNA"/>
</dbReference>
<keyword evidence="1" id="KW-1133">Transmembrane helix</keyword>
<feature type="transmembrane region" description="Helical" evidence="1">
    <location>
        <begin position="114"/>
        <end position="131"/>
    </location>
</feature>
<feature type="transmembrane region" description="Helical" evidence="1">
    <location>
        <begin position="330"/>
        <end position="352"/>
    </location>
</feature>
<accession>A0A272ETJ5</accession>
<dbReference type="Proteomes" id="UP000216107">
    <property type="component" value="Unassembled WGS sequence"/>
</dbReference>
<dbReference type="InterPro" id="IPR003453">
    <property type="entry name" value="ABC_MlaE_roteobac"/>
</dbReference>
<keyword evidence="1" id="KW-1003">Cell membrane</keyword>
<feature type="transmembrane region" description="Helical" evidence="1">
    <location>
        <begin position="295"/>
        <end position="318"/>
    </location>
</feature>
<keyword evidence="1" id="KW-0997">Cell inner membrane</keyword>
<keyword evidence="5" id="KW-1185">Reference proteome</keyword>
<protein>
    <submittedName>
        <fullName evidence="3">ABC transporter permease</fullName>
    </submittedName>
</protein>
<reference evidence="2 5" key="1">
    <citation type="submission" date="2016-08" db="EMBL/GenBank/DDBJ databases">
        <title>Candidatus Dactylopiibacterium carminicum genome sequence.</title>
        <authorList>
            <person name="Ramirez-Puebla S.T."/>
            <person name="Ormeno-Orrillo E."/>
            <person name="Vera-Ponce De Leon A."/>
            <person name="Luis L."/>
            <person name="Sanchez-Flores A."/>
            <person name="Monica R."/>
            <person name="Martinez-Romero E."/>
        </authorList>
    </citation>
    <scope>NUCLEOTIDE SEQUENCE [LARGE SCALE GENOMIC DNA]</scope>
    <source>
        <strain evidence="2">END1</strain>
    </source>
</reference>
<dbReference type="NCBIfam" id="TIGR00056">
    <property type="entry name" value="MlaE family lipid ABC transporter permease subunit"/>
    <property type="match status" value="1"/>
</dbReference>
<name>A0A272ETJ5_9RHOO</name>
<dbReference type="EMBL" id="MDUX01000021">
    <property type="protein sequence ID" value="KAF7599421.1"/>
    <property type="molecule type" value="Genomic_DNA"/>
</dbReference>
<comment type="caution">
    <text evidence="3">The sequence shown here is derived from an EMBL/GenBank/DDBJ whole genome shotgun (WGS) entry which is preliminary data.</text>
</comment>
<reference evidence="3 4" key="2">
    <citation type="submission" date="2017-07" db="EMBL/GenBank/DDBJ databases">
        <title>Candidatus Dactylopiibacterium carminicum, a nitrogen-fixing symbiont of the cochineal insect Dactylopius coccus and Dactylopius opuntiae (Hemiptera: Coccoidea: Dactylopiidae).</title>
        <authorList>
            <person name="Vera A."/>
        </authorList>
    </citation>
    <scope>NUCLEOTIDE SEQUENCE [LARGE SCALE GENOMIC DNA]</scope>
    <source>
        <strain evidence="3 4">NFDCM</strain>
    </source>
</reference>
<evidence type="ECO:0000313" key="2">
    <source>
        <dbReference type="EMBL" id="KAF7599421.1"/>
    </source>
</evidence>
<evidence type="ECO:0000313" key="3">
    <source>
        <dbReference type="EMBL" id="PAS93421.1"/>
    </source>
</evidence>
<gene>
    <name evidence="2" type="ORF">BGI27_08160</name>
    <name evidence="3" type="ORF">CGU29_07660</name>
</gene>
<comment type="subcellular location">
    <subcellularLocation>
        <location evidence="1">Cell inner membrane</location>
        <topology evidence="1">Multi-pass membrane protein</topology>
    </subcellularLocation>
</comment>
<dbReference type="InterPro" id="IPR030802">
    <property type="entry name" value="Permease_MalE"/>
</dbReference>
<evidence type="ECO:0000313" key="4">
    <source>
        <dbReference type="Proteomes" id="UP000216107"/>
    </source>
</evidence>
<dbReference type="AlphaFoldDB" id="A0A272ETJ5"/>
<feature type="transmembrane region" description="Helical" evidence="1">
    <location>
        <begin position="152"/>
        <end position="171"/>
    </location>
</feature>
<sequence>MTQGCAHLAGDWSLAALRPRLPVLRRLLSVHGLQAAGWDLSAVTRMDSFGALLLWRAWGMHEPASVLLPPALQAVMQRVRLAPPVQSAPPVRDWRVALRALGRPGLLIASHAKGFLLMLGSVVLEAARLVYRPRAIPWREFSAAFYQIGVRALPIAALVGFLIGIVLAYLSALQLRNFGADALIINILGIGILRELGPVLVSILVAGRSGSAITAQLGVMRVTEELDALAVMGVSAHQRLILPKVLAMALVMPLLVLWTSAAALGGGMVATQLQLEIGWQHFVVSLAQVVPVQNLVIGFIKGSVFGVAIALVACHFGLRIQPNTESLSRNTTAAVVAAITSVILLDALLAVMTRGIGVPLR</sequence>